<protein>
    <submittedName>
        <fullName evidence="3">MRL1 protein</fullName>
    </submittedName>
</protein>
<dbReference type="GO" id="GO:0003723">
    <property type="term" value="F:RNA binding"/>
    <property type="evidence" value="ECO:0007669"/>
    <property type="project" value="InterPro"/>
</dbReference>
<gene>
    <name evidence="3" type="primary">MRL1</name>
    <name evidence="3" type="ORF">SNAT2548_LOCUS129</name>
</gene>
<dbReference type="SUPFAM" id="SSF55120">
    <property type="entry name" value="Pseudouridine synthase"/>
    <property type="match status" value="1"/>
</dbReference>
<organism evidence="3 4">
    <name type="scientific">Symbiodinium natans</name>
    <dbReference type="NCBI Taxonomy" id="878477"/>
    <lineage>
        <taxon>Eukaryota</taxon>
        <taxon>Sar</taxon>
        <taxon>Alveolata</taxon>
        <taxon>Dinophyceae</taxon>
        <taxon>Suessiales</taxon>
        <taxon>Symbiodiniaceae</taxon>
        <taxon>Symbiodinium</taxon>
    </lineage>
</organism>
<dbReference type="CDD" id="cd02869">
    <property type="entry name" value="PseudoU_synth_RluA_like"/>
    <property type="match status" value="1"/>
</dbReference>
<accession>A0A812G8P6</accession>
<name>A0A812G8P6_9DINO</name>
<dbReference type="Pfam" id="PF00849">
    <property type="entry name" value="PseudoU_synth_2"/>
    <property type="match status" value="1"/>
</dbReference>
<dbReference type="InterPro" id="IPR020103">
    <property type="entry name" value="PsdUridine_synth_cat_dom_sf"/>
</dbReference>
<dbReference type="GO" id="GO:0001522">
    <property type="term" value="P:pseudouridine synthesis"/>
    <property type="evidence" value="ECO:0007669"/>
    <property type="project" value="InterPro"/>
</dbReference>
<dbReference type="Pfam" id="PF01535">
    <property type="entry name" value="PPR"/>
    <property type="match status" value="1"/>
</dbReference>
<evidence type="ECO:0000259" key="2">
    <source>
        <dbReference type="Pfam" id="PF00849"/>
    </source>
</evidence>
<dbReference type="AlphaFoldDB" id="A0A812G8P6"/>
<dbReference type="InterPro" id="IPR006145">
    <property type="entry name" value="PsdUridine_synth_RsuA/RluA"/>
</dbReference>
<keyword evidence="4" id="KW-1185">Reference proteome</keyword>
<sequence>MLPEPRHPPEFEGNPRLLTASLCNHAKKHGAASAIQFLCRLVEDSVEVNVYHANAILSRNDWQLAVDWLWGMARMGVRRDAVSLLIGSERANGQTRQPFYDSELMWSFVSFLCGTLWSQKGSLANFSHILRGHDDGGDHAKCTSLHCVAECGPETLAGLSSDFCAGGMFWVHSNDAATSSHSSHEDRNFAWRADLQLGAIGLNAAIRACEPWQRAVNLLHAMMLWRCHPDRGSFNAGLHSLRMHWRMSMNGLAWSGGNEDLDNLAVNTMISACATRGKWRWAMNLLDYMAGKLLRQDVVSYSAATLGCDGTGNWALANGLLARSLAVSVRPNHVAINTVLGTCSHGAWHVAASLLMRSLASRLDIDVTAWNSILNACDKAEKWQHAVEVLHNDRCVADVFGCTAAISACEKSSQWKLTLKLLNAMPEANLEPDDACFNASIDACGSAGQVQQAWDLVLLAEKGESLRSISSLPWALARLQIADPRVVHACFVQTLRRLACASASAQELSLLTWAFSLLGVPGKCLEDFYEILLTKLRSCRLDDLLLLSWGSTDLPAAALCLQVQEAAATQILQQREEDREVQGWVRLAETILGIVWAWNFAGLLGDRLLAHSRRVICEGSVQLDQETGTSILRQRRASASEVFVKAALTDPAVILDMSDMLVIFKPPGWEVYNGMVECQLTDFLRSLNRGTVPILGDVVHGCGFLHRLDVPSSGLVLAATTYQAWYDLQMQLVSGSLLREYVVLCHGWVPAVRRSISVRLCYVANAVSSGHLGKPSKTRLKVVAHARLMRRAMSLTAIQILTGRKHQIRSHMAWVGHPTVHDGKYAARATALEDAQFCTRNFLHRYHLSFLDAAGAGRSAWHVLPSDLKAALRDLSPKEARSQETLWSWRGPRLQAFDAQAALKKESL</sequence>
<dbReference type="Proteomes" id="UP000604046">
    <property type="component" value="Unassembled WGS sequence"/>
</dbReference>
<dbReference type="OrthoDB" id="428753at2759"/>
<feature type="domain" description="Pseudouridine synthase RsuA/RluA-like" evidence="2">
    <location>
        <begin position="675"/>
        <end position="813"/>
    </location>
</feature>
<dbReference type="EMBL" id="CAJNDS010000002">
    <property type="protein sequence ID" value="CAE6911679.1"/>
    <property type="molecule type" value="Genomic_DNA"/>
</dbReference>
<dbReference type="Gene3D" id="1.25.40.10">
    <property type="entry name" value="Tetratricopeptide repeat domain"/>
    <property type="match status" value="2"/>
</dbReference>
<evidence type="ECO:0000256" key="1">
    <source>
        <dbReference type="ARBA" id="ARBA00022737"/>
    </source>
</evidence>
<evidence type="ECO:0000313" key="4">
    <source>
        <dbReference type="Proteomes" id="UP000604046"/>
    </source>
</evidence>
<reference evidence="3" key="1">
    <citation type="submission" date="2021-02" db="EMBL/GenBank/DDBJ databases">
        <authorList>
            <person name="Dougan E. K."/>
            <person name="Rhodes N."/>
            <person name="Thang M."/>
            <person name="Chan C."/>
        </authorList>
    </citation>
    <scope>NUCLEOTIDE SEQUENCE</scope>
</reference>
<dbReference type="InterPro" id="IPR011990">
    <property type="entry name" value="TPR-like_helical_dom_sf"/>
</dbReference>
<proteinExistence type="predicted"/>
<dbReference type="GO" id="GO:0009982">
    <property type="term" value="F:pseudouridine synthase activity"/>
    <property type="evidence" value="ECO:0007669"/>
    <property type="project" value="InterPro"/>
</dbReference>
<evidence type="ECO:0000313" key="3">
    <source>
        <dbReference type="EMBL" id="CAE6911679.1"/>
    </source>
</evidence>
<dbReference type="PANTHER" id="PTHR47447:SF17">
    <property type="entry name" value="OS12G0638900 PROTEIN"/>
    <property type="match status" value="1"/>
</dbReference>
<comment type="caution">
    <text evidence="3">The sequence shown here is derived from an EMBL/GenBank/DDBJ whole genome shotgun (WGS) entry which is preliminary data.</text>
</comment>
<dbReference type="PANTHER" id="PTHR47447">
    <property type="entry name" value="OS03G0856100 PROTEIN"/>
    <property type="match status" value="1"/>
</dbReference>
<keyword evidence="1" id="KW-0677">Repeat</keyword>
<dbReference type="InterPro" id="IPR002885">
    <property type="entry name" value="PPR_rpt"/>
</dbReference>
<dbReference type="Gene3D" id="3.30.2350.10">
    <property type="entry name" value="Pseudouridine synthase"/>
    <property type="match status" value="1"/>
</dbReference>